<evidence type="ECO:0000256" key="9">
    <source>
        <dbReference type="SAM" id="MobiDB-lite"/>
    </source>
</evidence>
<dbReference type="EC" id="2.4.1.-" evidence="8"/>
<keyword evidence="11" id="KW-1185">Reference proteome</keyword>
<proteinExistence type="inferred from homology"/>
<dbReference type="PANTHER" id="PTHR21461">
    <property type="entry name" value="GLYCOSYLTRANSFERASE FAMILY 92 PROTEIN"/>
    <property type="match status" value="1"/>
</dbReference>
<evidence type="ECO:0000256" key="3">
    <source>
        <dbReference type="ARBA" id="ARBA00022676"/>
    </source>
</evidence>
<evidence type="ECO:0000256" key="6">
    <source>
        <dbReference type="ARBA" id="ARBA00022989"/>
    </source>
</evidence>
<reference evidence="10 11" key="1">
    <citation type="submission" date="2016-03" db="EMBL/GenBank/DDBJ databases">
        <title>EvidentialGene: Evidence-directed Construction of Genes on Genomes.</title>
        <authorList>
            <person name="Gilbert D.G."/>
            <person name="Choi J.-H."/>
            <person name="Mockaitis K."/>
            <person name="Colbourne J."/>
            <person name="Pfrender M."/>
        </authorList>
    </citation>
    <scope>NUCLEOTIDE SEQUENCE [LARGE SCALE GENOMIC DNA]</scope>
    <source>
        <strain evidence="10 11">Xinb3</strain>
        <tissue evidence="10">Complete organism</tissue>
    </source>
</reference>
<name>A0A162NRR5_9CRUS</name>
<dbReference type="Proteomes" id="UP000076858">
    <property type="component" value="Unassembled WGS sequence"/>
</dbReference>
<feature type="region of interest" description="Disordered" evidence="9">
    <location>
        <begin position="90"/>
        <end position="120"/>
    </location>
</feature>
<dbReference type="GO" id="GO:0016020">
    <property type="term" value="C:membrane"/>
    <property type="evidence" value="ECO:0007669"/>
    <property type="project" value="UniProtKB-SubCell"/>
</dbReference>
<organism evidence="10 11">
    <name type="scientific">Daphnia magna</name>
    <dbReference type="NCBI Taxonomy" id="35525"/>
    <lineage>
        <taxon>Eukaryota</taxon>
        <taxon>Metazoa</taxon>
        <taxon>Ecdysozoa</taxon>
        <taxon>Arthropoda</taxon>
        <taxon>Crustacea</taxon>
        <taxon>Branchiopoda</taxon>
        <taxon>Diplostraca</taxon>
        <taxon>Cladocera</taxon>
        <taxon>Anomopoda</taxon>
        <taxon>Daphniidae</taxon>
        <taxon>Daphnia</taxon>
    </lineage>
</organism>
<protein>
    <recommendedName>
        <fullName evidence="8">Glycosyltransferase family 92 protein</fullName>
        <ecNumber evidence="8">2.4.1.-</ecNumber>
    </recommendedName>
</protein>
<keyword evidence="5" id="KW-0812">Transmembrane</keyword>
<evidence type="ECO:0000256" key="4">
    <source>
        <dbReference type="ARBA" id="ARBA00022679"/>
    </source>
</evidence>
<keyword evidence="7" id="KW-0472">Membrane</keyword>
<dbReference type="PANTHER" id="PTHR21461:SF83">
    <property type="entry name" value="GLYCOSYLTRANSFERASE FAMILY 92 PROTEIN"/>
    <property type="match status" value="1"/>
</dbReference>
<accession>A0A162NRR5</accession>
<dbReference type="OrthoDB" id="2017643at2759"/>
<comment type="caution">
    <text evidence="10">The sequence shown here is derived from an EMBL/GenBank/DDBJ whole genome shotgun (WGS) entry which is preliminary data.</text>
</comment>
<evidence type="ECO:0000256" key="1">
    <source>
        <dbReference type="ARBA" id="ARBA00004167"/>
    </source>
</evidence>
<gene>
    <name evidence="10" type="ORF">APZ42_015621</name>
</gene>
<dbReference type="EMBL" id="LRGB01000547">
    <property type="protein sequence ID" value="KZS18211.1"/>
    <property type="molecule type" value="Genomic_DNA"/>
</dbReference>
<keyword evidence="6" id="KW-1133">Transmembrane helix</keyword>
<comment type="subcellular location">
    <subcellularLocation>
        <location evidence="1">Membrane</location>
        <topology evidence="1">Single-pass membrane protein</topology>
    </subcellularLocation>
</comment>
<evidence type="ECO:0000256" key="2">
    <source>
        <dbReference type="ARBA" id="ARBA00007647"/>
    </source>
</evidence>
<evidence type="ECO:0000256" key="8">
    <source>
        <dbReference type="RuleBase" id="RU366017"/>
    </source>
</evidence>
<dbReference type="AlphaFoldDB" id="A0A162NRR5"/>
<evidence type="ECO:0000256" key="7">
    <source>
        <dbReference type="ARBA" id="ARBA00023136"/>
    </source>
</evidence>
<sequence>MAEGQILRMCHWTRWPLLAGGNHLRPFQRSVYVLVVWTCLCYGLFQISSHGSADSSSSGAGAGYAGAGPVNSRLLLQKVTETPLTSTAASSGVAVGTATQPATSTDPAGVKIDRTKPTDDEDMAPFIQQRVPNVPFEFWLREKAKIYGKNHTCAFYPSVFDIKFNNNYWQMFRSSNGTFYLYGAYHDNRPAVAKATIRILGMIDRIEPTVKTHCLLWYDAAKDPVVMPVVEYKYVWNQKWGNYKQGLLQPYLMACHLPTAAVLANKGLPLDQVPISVSLTEKGCEPPTNNLRVNNNVPAKKGRFAVCVKGLDFLREDLSVRLVEWIELLGLLGADKIFLYELEVHPNISKVLRYYQQTGRVQLTPITLPGEQPNVPGLRHMYLKSKITSKRQNEVIPYNDCLYRNLHSYDYIALMDTDEVILPKNVQTWNELIDIIVPKSLAAANYTRASYNFRNVYFWDDAEHSHRWEANIPRHMHMLQHVYRSYNYTKPNQYVKCFHNVQKILTLHNHFPLACLGGGCTSYPVEPETAHLQHYRADCVSTLKKSCDTEYKQHLVKDTIIWRYKEDLIPRVSQVLKSLDFFDQNKAEANQL</sequence>
<comment type="similarity">
    <text evidence="2 8">Belongs to the glycosyltransferase 92 family.</text>
</comment>
<evidence type="ECO:0000313" key="10">
    <source>
        <dbReference type="EMBL" id="KZS18211.1"/>
    </source>
</evidence>
<dbReference type="STRING" id="35525.A0A162NRR5"/>
<evidence type="ECO:0000256" key="5">
    <source>
        <dbReference type="ARBA" id="ARBA00022692"/>
    </source>
</evidence>
<dbReference type="GO" id="GO:0016757">
    <property type="term" value="F:glycosyltransferase activity"/>
    <property type="evidence" value="ECO:0007669"/>
    <property type="project" value="UniProtKB-UniRule"/>
</dbReference>
<evidence type="ECO:0000313" key="11">
    <source>
        <dbReference type="Proteomes" id="UP000076858"/>
    </source>
</evidence>
<keyword evidence="4 8" id="KW-0808">Transferase</keyword>
<dbReference type="Pfam" id="PF01697">
    <property type="entry name" value="Glyco_transf_92"/>
    <property type="match status" value="1"/>
</dbReference>
<dbReference type="GO" id="GO:0005737">
    <property type="term" value="C:cytoplasm"/>
    <property type="evidence" value="ECO:0007669"/>
    <property type="project" value="TreeGrafter"/>
</dbReference>
<keyword evidence="3 8" id="KW-0328">Glycosyltransferase</keyword>
<dbReference type="InterPro" id="IPR008166">
    <property type="entry name" value="Glyco_transf_92"/>
</dbReference>
<feature type="compositionally biased region" description="Polar residues" evidence="9">
    <location>
        <begin position="97"/>
        <end position="106"/>
    </location>
</feature>